<protein>
    <submittedName>
        <fullName evidence="2">Uncharacterized protein</fullName>
    </submittedName>
</protein>
<organism evidence="2 3">
    <name type="scientific">Ilumatobacter coccineus (strain NBRC 103263 / KCTC 29153 / YM16-304)</name>
    <dbReference type="NCBI Taxonomy" id="1313172"/>
    <lineage>
        <taxon>Bacteria</taxon>
        <taxon>Bacillati</taxon>
        <taxon>Actinomycetota</taxon>
        <taxon>Acidimicrobiia</taxon>
        <taxon>Acidimicrobiales</taxon>
        <taxon>Ilumatobacteraceae</taxon>
        <taxon>Ilumatobacter</taxon>
    </lineage>
</organism>
<dbReference type="AlphaFoldDB" id="A0A6C7E172"/>
<evidence type="ECO:0000313" key="3">
    <source>
        <dbReference type="Proteomes" id="UP000011863"/>
    </source>
</evidence>
<evidence type="ECO:0000313" key="2">
    <source>
        <dbReference type="EMBL" id="BAN00967.1"/>
    </source>
</evidence>
<feature type="compositionally biased region" description="Low complexity" evidence="1">
    <location>
        <begin position="13"/>
        <end position="25"/>
    </location>
</feature>
<sequence length="67" mass="7281">MVCERRRGHSELPSHSSSSPAPRRPWMPICRRARVEIGLPETCVIGCDEVVIVPSDAVDGRPVGCLG</sequence>
<proteinExistence type="predicted"/>
<evidence type="ECO:0000256" key="1">
    <source>
        <dbReference type="SAM" id="MobiDB-lite"/>
    </source>
</evidence>
<dbReference type="Proteomes" id="UP000011863">
    <property type="component" value="Chromosome"/>
</dbReference>
<gene>
    <name evidence="2" type="ORF">YM304_06530</name>
</gene>
<name>A0A6C7E172_ILUCY</name>
<dbReference type="KEGG" id="aym:YM304_06530"/>
<reference evidence="2 3" key="1">
    <citation type="journal article" date="2013" name="Int. J. Syst. Evol. Microbiol.">
        <title>Ilumatobacter nonamiense sp. nov. and Ilumatobacter coccineum sp. nov., isolated from seashore sand.</title>
        <authorList>
            <person name="Matsumoto A."/>
            <person name="Kasai H."/>
            <person name="Matsuo Y."/>
            <person name="Shizuri Y."/>
            <person name="Ichikawa N."/>
            <person name="Fujita N."/>
            <person name="Omura S."/>
            <person name="Takahashi Y."/>
        </authorList>
    </citation>
    <scope>NUCLEOTIDE SEQUENCE [LARGE SCALE GENOMIC DNA]</scope>
    <source>
        <strain evidence="3">NBRC 103263 / KCTC 29153 / YM16-304</strain>
    </source>
</reference>
<accession>A0A6C7E172</accession>
<dbReference type="EMBL" id="AP012057">
    <property type="protein sequence ID" value="BAN00967.1"/>
    <property type="molecule type" value="Genomic_DNA"/>
</dbReference>
<feature type="region of interest" description="Disordered" evidence="1">
    <location>
        <begin position="1"/>
        <end position="25"/>
    </location>
</feature>
<keyword evidence="3" id="KW-1185">Reference proteome</keyword>